<name>A0A8S1KGJ1_9CILI</name>
<sequence length="164" mass="19654">MSLYYQLKFNRLEPKREIEFKNFKVQNQYLVVKQLKRRNKNQFQNISPFSPQRSKHLPKLRLPSLPNSDSNQQCLSKSPKNIAQKSILEYPYLKLISQQSQDLKEFVTNQRPIIDKSFYKKKEKTGFQTDDSSFEYRISKPLRKYSLQFQDDKKLNLSPTNKQI</sequence>
<dbReference type="Proteomes" id="UP000692954">
    <property type="component" value="Unassembled WGS sequence"/>
</dbReference>
<accession>A0A8S1KGJ1</accession>
<keyword evidence="2" id="KW-1185">Reference proteome</keyword>
<comment type="caution">
    <text evidence="1">The sequence shown here is derived from an EMBL/GenBank/DDBJ whole genome shotgun (WGS) entry which is preliminary data.</text>
</comment>
<evidence type="ECO:0000313" key="1">
    <source>
        <dbReference type="EMBL" id="CAD8051962.1"/>
    </source>
</evidence>
<dbReference type="OrthoDB" id="300802at2759"/>
<dbReference type="EMBL" id="CAJJDN010000006">
    <property type="protein sequence ID" value="CAD8051962.1"/>
    <property type="molecule type" value="Genomic_DNA"/>
</dbReference>
<reference evidence="1" key="1">
    <citation type="submission" date="2021-01" db="EMBL/GenBank/DDBJ databases">
        <authorList>
            <consortium name="Genoscope - CEA"/>
            <person name="William W."/>
        </authorList>
    </citation>
    <scope>NUCLEOTIDE SEQUENCE</scope>
</reference>
<gene>
    <name evidence="1" type="ORF">PSON_ATCC_30995.1.T0060162</name>
</gene>
<protein>
    <submittedName>
        <fullName evidence="1">Uncharacterized protein</fullName>
    </submittedName>
</protein>
<dbReference type="AlphaFoldDB" id="A0A8S1KGJ1"/>
<proteinExistence type="predicted"/>
<organism evidence="1 2">
    <name type="scientific">Paramecium sonneborni</name>
    <dbReference type="NCBI Taxonomy" id="65129"/>
    <lineage>
        <taxon>Eukaryota</taxon>
        <taxon>Sar</taxon>
        <taxon>Alveolata</taxon>
        <taxon>Ciliophora</taxon>
        <taxon>Intramacronucleata</taxon>
        <taxon>Oligohymenophorea</taxon>
        <taxon>Peniculida</taxon>
        <taxon>Parameciidae</taxon>
        <taxon>Paramecium</taxon>
    </lineage>
</organism>
<evidence type="ECO:0000313" key="2">
    <source>
        <dbReference type="Proteomes" id="UP000692954"/>
    </source>
</evidence>